<dbReference type="NCBIfam" id="TIGR00374">
    <property type="entry name" value="flippase-like domain"/>
    <property type="match status" value="1"/>
</dbReference>
<proteinExistence type="predicted"/>
<sequence>MKKKLLDIAKALIFLALGVFLFWLVYRGQDVDRIKSVLKNNVNYSWIWLSLFLGLLSHISRTLRWVILIKPLGKKPGFLNTFFSVMTGYLMNLALPRLGEVSRCGALSKYEKISMPKLLGTVVLERFVDVIMLLLLTLFVFVTQFDKMLLFLHHNPEVEDKVVSVVTSPVLIGAVIFGIAALIIFRKKYGHLPAAKKLNDVLSSFGEGFRSFKSMDNKGAFVFHTFFIWAMYFLMSYVSFQSFEFTRDLPILAGMTVFVLGSYGMVAPVQGGIGAWHVMTIEGLALYGVAKSNGVIFAFLVHAAQTSMMLVIGLISLWALPFINRNRHRA</sequence>
<evidence type="ECO:0000313" key="8">
    <source>
        <dbReference type="Proteomes" id="UP000391834"/>
    </source>
</evidence>
<feature type="transmembrane region" description="Helical" evidence="6">
    <location>
        <begin position="46"/>
        <end position="67"/>
    </location>
</feature>
<keyword evidence="2" id="KW-1003">Cell membrane</keyword>
<keyword evidence="3 6" id="KW-0812">Transmembrane</keyword>
<evidence type="ECO:0000256" key="5">
    <source>
        <dbReference type="ARBA" id="ARBA00023136"/>
    </source>
</evidence>
<gene>
    <name evidence="7" type="ORF">PbJCM13498_20720</name>
</gene>
<name>A0A5M4AZ87_9BACT</name>
<dbReference type="Pfam" id="PF03706">
    <property type="entry name" value="LPG_synthase_TM"/>
    <property type="match status" value="1"/>
</dbReference>
<comment type="subcellular location">
    <subcellularLocation>
        <location evidence="1">Cell membrane</location>
        <topology evidence="1">Multi-pass membrane protein</topology>
    </subcellularLocation>
</comment>
<evidence type="ECO:0000256" key="1">
    <source>
        <dbReference type="ARBA" id="ARBA00004651"/>
    </source>
</evidence>
<evidence type="ECO:0000313" key="7">
    <source>
        <dbReference type="EMBL" id="GET33209.1"/>
    </source>
</evidence>
<feature type="transmembrane region" description="Helical" evidence="6">
    <location>
        <begin position="162"/>
        <end position="185"/>
    </location>
</feature>
<evidence type="ECO:0000256" key="2">
    <source>
        <dbReference type="ARBA" id="ARBA00022475"/>
    </source>
</evidence>
<dbReference type="AlphaFoldDB" id="A0A5M4AZ87"/>
<feature type="transmembrane region" description="Helical" evidence="6">
    <location>
        <begin position="296"/>
        <end position="320"/>
    </location>
</feature>
<dbReference type="PANTHER" id="PTHR39087">
    <property type="entry name" value="UPF0104 MEMBRANE PROTEIN MJ1595"/>
    <property type="match status" value="1"/>
</dbReference>
<feature type="transmembrane region" description="Helical" evidence="6">
    <location>
        <begin position="220"/>
        <end position="243"/>
    </location>
</feature>
<evidence type="ECO:0000256" key="4">
    <source>
        <dbReference type="ARBA" id="ARBA00022989"/>
    </source>
</evidence>
<keyword evidence="4 6" id="KW-1133">Transmembrane helix</keyword>
<comment type="caution">
    <text evidence="7">The sequence shown here is derived from an EMBL/GenBank/DDBJ whole genome shotgun (WGS) entry which is preliminary data.</text>
</comment>
<dbReference type="GO" id="GO:0005886">
    <property type="term" value="C:plasma membrane"/>
    <property type="evidence" value="ECO:0007669"/>
    <property type="project" value="UniProtKB-SubCell"/>
</dbReference>
<dbReference type="PANTHER" id="PTHR39087:SF2">
    <property type="entry name" value="UPF0104 MEMBRANE PROTEIN MJ1595"/>
    <property type="match status" value="1"/>
</dbReference>
<protein>
    <submittedName>
        <fullName evidence="7">Dolichol-P-glucose synthetase</fullName>
    </submittedName>
</protein>
<keyword evidence="5 6" id="KW-0472">Membrane</keyword>
<dbReference type="InterPro" id="IPR022791">
    <property type="entry name" value="L-PG_synthase/AglD"/>
</dbReference>
<accession>A0A5M4AZ87</accession>
<evidence type="ECO:0000256" key="3">
    <source>
        <dbReference type="ARBA" id="ARBA00022692"/>
    </source>
</evidence>
<keyword evidence="8" id="KW-1185">Reference proteome</keyword>
<reference evidence="7 8" key="1">
    <citation type="submission" date="2019-10" db="EMBL/GenBank/DDBJ databases">
        <title>Prolixibacter strains distinguished by the presence of nitrate reductase genes were adept at nitrate-dependent anaerobic corrosion of metallic iron and carbon steel.</title>
        <authorList>
            <person name="Iino T."/>
            <person name="Shono N."/>
            <person name="Ito K."/>
            <person name="Nakamura R."/>
            <person name="Sueoka K."/>
            <person name="Harayama S."/>
            <person name="Ohkuma M."/>
        </authorList>
    </citation>
    <scope>NUCLEOTIDE SEQUENCE [LARGE SCALE GENOMIC DNA]</scope>
    <source>
        <strain evidence="7 8">JCM 13498</strain>
    </source>
</reference>
<dbReference type="Proteomes" id="UP000391834">
    <property type="component" value="Unassembled WGS sequence"/>
</dbReference>
<organism evidence="7 8">
    <name type="scientific">Prolixibacter bellariivorans</name>
    <dbReference type="NCBI Taxonomy" id="314319"/>
    <lineage>
        <taxon>Bacteria</taxon>
        <taxon>Pseudomonadati</taxon>
        <taxon>Bacteroidota</taxon>
        <taxon>Bacteroidia</taxon>
        <taxon>Marinilabiliales</taxon>
        <taxon>Prolixibacteraceae</taxon>
        <taxon>Prolixibacter</taxon>
    </lineage>
</organism>
<feature type="transmembrane region" description="Helical" evidence="6">
    <location>
        <begin position="118"/>
        <end position="142"/>
    </location>
</feature>
<feature type="transmembrane region" description="Helical" evidence="6">
    <location>
        <begin position="7"/>
        <end position="26"/>
    </location>
</feature>
<dbReference type="OrthoDB" id="9812094at2"/>
<evidence type="ECO:0000256" key="6">
    <source>
        <dbReference type="SAM" id="Phobius"/>
    </source>
</evidence>
<dbReference type="RefSeq" id="WP_025865351.1">
    <property type="nucleotide sequence ID" value="NZ_BLAX01000001.1"/>
</dbReference>
<dbReference type="EMBL" id="BLAX01000001">
    <property type="protein sequence ID" value="GET33209.1"/>
    <property type="molecule type" value="Genomic_DNA"/>
</dbReference>